<dbReference type="InterPro" id="IPR029320">
    <property type="entry name" value="Acyl-CoA_ox_N"/>
</dbReference>
<proteinExistence type="inferred from homology"/>
<dbReference type="Gene3D" id="2.40.110.10">
    <property type="entry name" value="Butyryl-CoA Dehydrogenase, subunit A, domain 2"/>
    <property type="match status" value="1"/>
</dbReference>
<feature type="domain" description="Acyl-CoA oxidase C-terminal" evidence="7">
    <location>
        <begin position="279"/>
        <end position="324"/>
    </location>
</feature>
<accession>A0A4D9CQS5</accession>
<comment type="similarity">
    <text evidence="2">Belongs to the acyl-CoA oxidase family.</text>
</comment>
<keyword evidence="3" id="KW-0276">Fatty acid metabolism</keyword>
<dbReference type="GO" id="GO:0071949">
    <property type="term" value="F:FAD binding"/>
    <property type="evidence" value="ECO:0007669"/>
    <property type="project" value="InterPro"/>
</dbReference>
<dbReference type="Pfam" id="PF14749">
    <property type="entry name" value="Acyl-CoA_ox_N"/>
    <property type="match status" value="1"/>
</dbReference>
<evidence type="ECO:0000313" key="9">
    <source>
        <dbReference type="EMBL" id="TFJ81470.1"/>
    </source>
</evidence>
<dbReference type="GO" id="GO:0005504">
    <property type="term" value="F:fatty acid binding"/>
    <property type="evidence" value="ECO:0007669"/>
    <property type="project" value="TreeGrafter"/>
</dbReference>
<keyword evidence="6" id="KW-0576">Peroxisome</keyword>
<gene>
    <name evidence="9" type="ORF">NSK_007192</name>
</gene>
<dbReference type="InterPro" id="IPR012258">
    <property type="entry name" value="Acyl-CoA_oxidase"/>
</dbReference>
<dbReference type="PANTHER" id="PTHR10909:SF352">
    <property type="entry name" value="ACYL-COENZYME A OXIDASE-LIKE PROTEIN"/>
    <property type="match status" value="1"/>
</dbReference>
<dbReference type="GO" id="GO:0055088">
    <property type="term" value="P:lipid homeostasis"/>
    <property type="evidence" value="ECO:0007669"/>
    <property type="project" value="TreeGrafter"/>
</dbReference>
<dbReference type="SUPFAM" id="SSF56645">
    <property type="entry name" value="Acyl-CoA dehydrogenase NM domain-like"/>
    <property type="match status" value="1"/>
</dbReference>
<evidence type="ECO:0000256" key="2">
    <source>
        <dbReference type="ARBA" id="ARBA00006288"/>
    </source>
</evidence>
<keyword evidence="4" id="KW-0560">Oxidoreductase</keyword>
<evidence type="ECO:0000313" key="10">
    <source>
        <dbReference type="Proteomes" id="UP000355283"/>
    </source>
</evidence>
<comment type="subcellular location">
    <subcellularLocation>
        <location evidence="1">Peroxisome</location>
    </subcellularLocation>
</comment>
<sequence>MTTANARLSRIKDHLAETGAVARAPTSSSAINATPFAARTTHTMERMARERAKASFPVRDMTYFLDGGRSMTEVKEGMMADLAANPVFTDPEWNDLNRDQIRERTISRLRAAYKLLIRDGADVSRRNARLEIHALHDLGWYVRQGVHFGLFMGALAGQGSDEQRAEWLPRTMMCEDTQEFVINSPRTQALNGGSVRQGRRPHIRWSSPASSFPQGRTWVCTTSSYPSGIWKRICPSLASTLVIWGAKMGLNGIDNGWMQFDHVRVPRDNMLCRYAQVPLLALRPDAVALVDAFNYSDEVLNSHLGTANGDIYTGYLQQLAVAPYIMREVKPLMQGADLISTDEEED</sequence>
<comment type="caution">
    <text evidence="9">The sequence shown here is derived from an EMBL/GenBank/DDBJ whole genome shotgun (WGS) entry which is preliminary data.</text>
</comment>
<dbReference type="Proteomes" id="UP000355283">
    <property type="component" value="Unassembled WGS sequence"/>
</dbReference>
<keyword evidence="5" id="KW-0443">Lipid metabolism</keyword>
<dbReference type="InterPro" id="IPR037069">
    <property type="entry name" value="AcylCoA_DH/ox_N_sf"/>
</dbReference>
<evidence type="ECO:0000256" key="6">
    <source>
        <dbReference type="ARBA" id="ARBA00023140"/>
    </source>
</evidence>
<dbReference type="GO" id="GO:0003997">
    <property type="term" value="F:acyl-CoA oxidase activity"/>
    <property type="evidence" value="ECO:0007669"/>
    <property type="project" value="InterPro"/>
</dbReference>
<evidence type="ECO:0000256" key="5">
    <source>
        <dbReference type="ARBA" id="ARBA00023098"/>
    </source>
</evidence>
<dbReference type="InterPro" id="IPR009100">
    <property type="entry name" value="AcylCoA_DH/oxidase_NM_dom_sf"/>
</dbReference>
<evidence type="ECO:0000259" key="8">
    <source>
        <dbReference type="Pfam" id="PF14749"/>
    </source>
</evidence>
<dbReference type="EMBL" id="SDOX01000127">
    <property type="protein sequence ID" value="TFJ81470.1"/>
    <property type="molecule type" value="Genomic_DNA"/>
</dbReference>
<dbReference type="PANTHER" id="PTHR10909">
    <property type="entry name" value="ELECTRON TRANSPORT OXIDOREDUCTASE"/>
    <property type="match status" value="1"/>
</dbReference>
<evidence type="ECO:0000259" key="7">
    <source>
        <dbReference type="Pfam" id="PF01756"/>
    </source>
</evidence>
<evidence type="ECO:0000256" key="1">
    <source>
        <dbReference type="ARBA" id="ARBA00004275"/>
    </source>
</evidence>
<dbReference type="AlphaFoldDB" id="A0A4D9CQS5"/>
<dbReference type="InterPro" id="IPR046373">
    <property type="entry name" value="Acyl-CoA_Oxase/DH_mid-dom_sf"/>
</dbReference>
<dbReference type="GO" id="GO:0005777">
    <property type="term" value="C:peroxisome"/>
    <property type="evidence" value="ECO:0007669"/>
    <property type="project" value="UniProtKB-SubCell"/>
</dbReference>
<dbReference type="InterPro" id="IPR036250">
    <property type="entry name" value="AcylCo_DH-like_C"/>
</dbReference>
<dbReference type="GO" id="GO:0033540">
    <property type="term" value="P:fatty acid beta-oxidation using acyl-CoA oxidase"/>
    <property type="evidence" value="ECO:0007669"/>
    <property type="project" value="TreeGrafter"/>
</dbReference>
<evidence type="ECO:0000256" key="3">
    <source>
        <dbReference type="ARBA" id="ARBA00022832"/>
    </source>
</evidence>
<name>A0A4D9CQS5_9STRA</name>
<protein>
    <recommendedName>
        <fullName evidence="11">Acyl-coenzyme A oxidase N-terminal domain-containing protein</fullName>
    </recommendedName>
</protein>
<dbReference type="InterPro" id="IPR002655">
    <property type="entry name" value="Acyl-CoA_oxidase_C"/>
</dbReference>
<evidence type="ECO:0000256" key="4">
    <source>
        <dbReference type="ARBA" id="ARBA00023002"/>
    </source>
</evidence>
<organism evidence="9 10">
    <name type="scientific">Nannochloropsis salina CCMP1776</name>
    <dbReference type="NCBI Taxonomy" id="1027361"/>
    <lineage>
        <taxon>Eukaryota</taxon>
        <taxon>Sar</taxon>
        <taxon>Stramenopiles</taxon>
        <taxon>Ochrophyta</taxon>
        <taxon>Eustigmatophyceae</taxon>
        <taxon>Eustigmatales</taxon>
        <taxon>Monodopsidaceae</taxon>
        <taxon>Microchloropsis</taxon>
        <taxon>Microchloropsis salina</taxon>
    </lineage>
</organism>
<evidence type="ECO:0008006" key="11">
    <source>
        <dbReference type="Google" id="ProtNLM"/>
    </source>
</evidence>
<dbReference type="Gene3D" id="1.10.540.10">
    <property type="entry name" value="Acyl-CoA dehydrogenase/oxidase, N-terminal domain"/>
    <property type="match status" value="1"/>
</dbReference>
<keyword evidence="10" id="KW-1185">Reference proteome</keyword>
<feature type="domain" description="Acyl-coenzyme A oxidase N-terminal" evidence="8">
    <location>
        <begin position="58"/>
        <end position="175"/>
    </location>
</feature>
<dbReference type="OrthoDB" id="538336at2759"/>
<reference evidence="9 10" key="1">
    <citation type="submission" date="2019-01" db="EMBL/GenBank/DDBJ databases">
        <title>Nuclear Genome Assembly of the Microalgal Biofuel strain Nannochloropsis salina CCMP1776.</title>
        <authorList>
            <person name="Hovde B."/>
        </authorList>
    </citation>
    <scope>NUCLEOTIDE SEQUENCE [LARGE SCALE GENOMIC DNA]</scope>
    <source>
        <strain evidence="9 10">CCMP1776</strain>
    </source>
</reference>
<dbReference type="SUPFAM" id="SSF47203">
    <property type="entry name" value="Acyl-CoA dehydrogenase C-terminal domain-like"/>
    <property type="match status" value="1"/>
</dbReference>
<dbReference type="Pfam" id="PF01756">
    <property type="entry name" value="ACOX"/>
    <property type="match status" value="1"/>
</dbReference>